<dbReference type="Proteomes" id="UP000319557">
    <property type="component" value="Chromosome"/>
</dbReference>
<gene>
    <name evidence="5" type="ORF">EC9_13810</name>
</gene>
<feature type="signal peptide" evidence="3">
    <location>
        <begin position="1"/>
        <end position="24"/>
    </location>
</feature>
<dbReference type="PANTHER" id="PTHR42693:SF53">
    <property type="entry name" value="ENDO-4-O-SULFATASE"/>
    <property type="match status" value="1"/>
</dbReference>
<dbReference type="AlphaFoldDB" id="A0A517LX54"/>
<dbReference type="SUPFAM" id="SSF48371">
    <property type="entry name" value="ARM repeat"/>
    <property type="match status" value="1"/>
</dbReference>
<evidence type="ECO:0000259" key="4">
    <source>
        <dbReference type="Pfam" id="PF00884"/>
    </source>
</evidence>
<evidence type="ECO:0000256" key="1">
    <source>
        <dbReference type="ARBA" id="ARBA00008779"/>
    </source>
</evidence>
<dbReference type="InterPro" id="IPR016024">
    <property type="entry name" value="ARM-type_fold"/>
</dbReference>
<organism evidence="5 6">
    <name type="scientific">Rosistilla ulvae</name>
    <dbReference type="NCBI Taxonomy" id="1930277"/>
    <lineage>
        <taxon>Bacteria</taxon>
        <taxon>Pseudomonadati</taxon>
        <taxon>Planctomycetota</taxon>
        <taxon>Planctomycetia</taxon>
        <taxon>Pirellulales</taxon>
        <taxon>Pirellulaceae</taxon>
        <taxon>Rosistilla</taxon>
    </lineage>
</organism>
<dbReference type="InterPro" id="IPR000917">
    <property type="entry name" value="Sulfatase_N"/>
</dbReference>
<reference evidence="5 6" key="1">
    <citation type="submission" date="2019-02" db="EMBL/GenBank/DDBJ databases">
        <title>Deep-cultivation of Planctomycetes and their phenomic and genomic characterization uncovers novel biology.</title>
        <authorList>
            <person name="Wiegand S."/>
            <person name="Jogler M."/>
            <person name="Boedeker C."/>
            <person name="Pinto D."/>
            <person name="Vollmers J."/>
            <person name="Rivas-Marin E."/>
            <person name="Kohn T."/>
            <person name="Peeters S.H."/>
            <person name="Heuer A."/>
            <person name="Rast P."/>
            <person name="Oberbeckmann S."/>
            <person name="Bunk B."/>
            <person name="Jeske O."/>
            <person name="Meyerdierks A."/>
            <person name="Storesund J.E."/>
            <person name="Kallscheuer N."/>
            <person name="Luecker S."/>
            <person name="Lage O.M."/>
            <person name="Pohl T."/>
            <person name="Merkel B.J."/>
            <person name="Hornburger P."/>
            <person name="Mueller R.-W."/>
            <person name="Bruemmer F."/>
            <person name="Labrenz M."/>
            <person name="Spormann A.M."/>
            <person name="Op den Camp H."/>
            <person name="Overmann J."/>
            <person name="Amann R."/>
            <person name="Jetten M.S.M."/>
            <person name="Mascher T."/>
            <person name="Medema M.H."/>
            <person name="Devos D.P."/>
            <person name="Kaster A.-K."/>
            <person name="Ovreas L."/>
            <person name="Rohde M."/>
            <person name="Galperin M.Y."/>
            <person name="Jogler C."/>
        </authorList>
    </citation>
    <scope>NUCLEOTIDE SEQUENCE [LARGE SCALE GENOMIC DNA]</scope>
    <source>
        <strain evidence="5 6">EC9</strain>
    </source>
</reference>
<dbReference type="Gene3D" id="3.40.720.10">
    <property type="entry name" value="Alkaline Phosphatase, subunit A"/>
    <property type="match status" value="1"/>
</dbReference>
<dbReference type="EMBL" id="CP036261">
    <property type="protein sequence ID" value="QDS87203.1"/>
    <property type="molecule type" value="Genomic_DNA"/>
</dbReference>
<protein>
    <submittedName>
        <fullName evidence="5">Sulfatase</fullName>
    </submittedName>
</protein>
<feature type="chain" id="PRO_5021898026" evidence="3">
    <location>
        <begin position="25"/>
        <end position="640"/>
    </location>
</feature>
<dbReference type="Pfam" id="PF00884">
    <property type="entry name" value="Sulfatase"/>
    <property type="match status" value="1"/>
</dbReference>
<dbReference type="InterPro" id="IPR011989">
    <property type="entry name" value="ARM-like"/>
</dbReference>
<evidence type="ECO:0000313" key="5">
    <source>
        <dbReference type="EMBL" id="QDS87203.1"/>
    </source>
</evidence>
<evidence type="ECO:0000256" key="2">
    <source>
        <dbReference type="ARBA" id="ARBA00022801"/>
    </source>
</evidence>
<evidence type="ECO:0000256" key="3">
    <source>
        <dbReference type="SAM" id="SignalP"/>
    </source>
</evidence>
<dbReference type="GO" id="GO:0004065">
    <property type="term" value="F:arylsulfatase activity"/>
    <property type="evidence" value="ECO:0007669"/>
    <property type="project" value="TreeGrafter"/>
</dbReference>
<dbReference type="RefSeq" id="WP_218934635.1">
    <property type="nucleotide sequence ID" value="NZ_CP036261.1"/>
</dbReference>
<evidence type="ECO:0000313" key="6">
    <source>
        <dbReference type="Proteomes" id="UP000319557"/>
    </source>
</evidence>
<name>A0A517LX54_9BACT</name>
<keyword evidence="6" id="KW-1185">Reference proteome</keyword>
<keyword evidence="2" id="KW-0378">Hydrolase</keyword>
<dbReference type="InterPro" id="IPR050738">
    <property type="entry name" value="Sulfatase"/>
</dbReference>
<comment type="similarity">
    <text evidence="1">Belongs to the sulfatase family.</text>
</comment>
<dbReference type="CDD" id="cd16027">
    <property type="entry name" value="SGSH"/>
    <property type="match status" value="1"/>
</dbReference>
<accession>A0A517LX54</accession>
<dbReference type="SUPFAM" id="SSF53649">
    <property type="entry name" value="Alkaline phosphatase-like"/>
    <property type="match status" value="1"/>
</dbReference>
<dbReference type="KEGG" id="ruv:EC9_13810"/>
<dbReference type="Gene3D" id="1.25.10.10">
    <property type="entry name" value="Leucine-rich Repeat Variant"/>
    <property type="match status" value="1"/>
</dbReference>
<feature type="domain" description="Sulfatase N-terminal" evidence="4">
    <location>
        <begin position="30"/>
        <end position="304"/>
    </location>
</feature>
<proteinExistence type="inferred from homology"/>
<keyword evidence="3" id="KW-0732">Signal</keyword>
<dbReference type="InterPro" id="IPR017850">
    <property type="entry name" value="Alkaline_phosphatase_core_sf"/>
</dbReference>
<sequence precursor="true">MKSLLHRALLLLVAFGSTSLLSLARGADQPNFVFLISEDNSMHYMKMFDPHGAATPNIEALAANGLLFENAFSNAPVCSVARTTLITSCYGPRIGTQFHRRSQPAPMPEGLRMWPAYLRDAGYYTTNNSKKDYNAIEGPGVWDASSGKANWRGRKPGQPFFHKQSFGTTHESRLHFSRQSMEENPTTTDPAIVFVAPYHPDTPTFRYTNAKYRDLMQQVDAEIGKVVDRLEADGLLEETFIFYFGDHGGVLPRGKGYAYDSGLHIPLVVRIPAKYQHLVDATRGSRSEGFVSFIDFGPTLLHLAAVDVPQGVDGKPFLGPGISAAELASRDEAFGYADRFDEKWDLVRTLRKGRYEYVRSFQPFNFDGLHNNYRYKSLAFQEWRDLFAAGELNAVQAQFFQPRSVEALYDLKSDPHETINLAGDPRYADVLMELRTQLGQRMRQMPDLSLFPESVLIDQAMDNPVAFGQWQQERIAAAMDVADLSLQPFLDAAPAIAKTLAAEDELLRYWGCIVCSCHGKQAASMADVLRRLAVGDASRLVRVRAAESLSLIAGEDPRPVIMQALRSTTSPLEAAEILNTVVMLQDGPTAVDFEITAASLASLKLTASDDAALRRLEYLDPSFQPIAKKKQPQGKAKKRP</sequence>
<dbReference type="PANTHER" id="PTHR42693">
    <property type="entry name" value="ARYLSULFATASE FAMILY MEMBER"/>
    <property type="match status" value="1"/>
</dbReference>